<dbReference type="Pfam" id="PF07859">
    <property type="entry name" value="Abhydrolase_3"/>
    <property type="match status" value="1"/>
</dbReference>
<name>A0ABP0BHF5_9PEZI</name>
<feature type="domain" description="Alpha/beta hydrolase fold-3" evidence="2">
    <location>
        <begin position="115"/>
        <end position="345"/>
    </location>
</feature>
<keyword evidence="4" id="KW-1185">Reference proteome</keyword>
<sequence length="374" mass="40688">MAIVNETNGVALKPDDAIINSLHPSVEAKIDPQVKAIYMKYQATRLRADQVTYEEFNADRARYIFPRDKVASPFCPVGSVEMHTVPVSEPPGEIDVRIYRPTTGESAKEKLPAYVNFHGGGFVLGGLDDDDPLCRQLCKNTPSIVANVAYRLAPKFPHPVSHTDSWAALQWLVSKADELGIDVNRIAIGGLSAGGCLAAALAQMALKTKYMPPLVLQVLIVPVTDACYVPLVAPKNEAEAAALNTPYDSYRTCCFAPMLPLERLVWFYLPWLGTDAATHAKNAADVRASPIKAPDSDLVGLAPATLHVAEIDPLRSEAEAYHKRLTAVGTKSQIKIYKGMVHPFAQWDGQLDKGKELVVDITTALKVAFGLESE</sequence>
<evidence type="ECO:0000313" key="3">
    <source>
        <dbReference type="EMBL" id="CAK7218555.1"/>
    </source>
</evidence>
<dbReference type="InterPro" id="IPR013094">
    <property type="entry name" value="AB_hydrolase_3"/>
</dbReference>
<reference evidence="3 4" key="1">
    <citation type="submission" date="2024-01" db="EMBL/GenBank/DDBJ databases">
        <authorList>
            <person name="Allen C."/>
            <person name="Tagirdzhanova G."/>
        </authorList>
    </citation>
    <scope>NUCLEOTIDE SEQUENCE [LARGE SCALE GENOMIC DNA]</scope>
</reference>
<dbReference type="PANTHER" id="PTHR48081">
    <property type="entry name" value="AB HYDROLASE SUPERFAMILY PROTEIN C4A8.06C"/>
    <property type="match status" value="1"/>
</dbReference>
<proteinExistence type="predicted"/>
<evidence type="ECO:0000256" key="1">
    <source>
        <dbReference type="ARBA" id="ARBA00022801"/>
    </source>
</evidence>
<organism evidence="3 4">
    <name type="scientific">Sporothrix eucalyptigena</name>
    <dbReference type="NCBI Taxonomy" id="1812306"/>
    <lineage>
        <taxon>Eukaryota</taxon>
        <taxon>Fungi</taxon>
        <taxon>Dikarya</taxon>
        <taxon>Ascomycota</taxon>
        <taxon>Pezizomycotina</taxon>
        <taxon>Sordariomycetes</taxon>
        <taxon>Sordariomycetidae</taxon>
        <taxon>Ophiostomatales</taxon>
        <taxon>Ophiostomataceae</taxon>
        <taxon>Sporothrix</taxon>
    </lineage>
</organism>
<dbReference type="Gene3D" id="3.40.50.1820">
    <property type="entry name" value="alpha/beta hydrolase"/>
    <property type="match status" value="1"/>
</dbReference>
<dbReference type="InterPro" id="IPR050300">
    <property type="entry name" value="GDXG_lipolytic_enzyme"/>
</dbReference>
<evidence type="ECO:0000313" key="4">
    <source>
        <dbReference type="Proteomes" id="UP001642482"/>
    </source>
</evidence>
<evidence type="ECO:0000259" key="2">
    <source>
        <dbReference type="Pfam" id="PF07859"/>
    </source>
</evidence>
<protein>
    <recommendedName>
        <fullName evidence="2">Alpha/beta hydrolase fold-3 domain-containing protein</fullName>
    </recommendedName>
</protein>
<dbReference type="EMBL" id="CAWUHD010000028">
    <property type="protein sequence ID" value="CAK7218555.1"/>
    <property type="molecule type" value="Genomic_DNA"/>
</dbReference>
<accession>A0ABP0BHF5</accession>
<gene>
    <name evidence="3" type="ORF">SEUCBS140593_003586</name>
</gene>
<dbReference type="InterPro" id="IPR029058">
    <property type="entry name" value="AB_hydrolase_fold"/>
</dbReference>
<dbReference type="Proteomes" id="UP001642482">
    <property type="component" value="Unassembled WGS sequence"/>
</dbReference>
<dbReference type="SUPFAM" id="SSF53474">
    <property type="entry name" value="alpha/beta-Hydrolases"/>
    <property type="match status" value="1"/>
</dbReference>
<comment type="caution">
    <text evidence="3">The sequence shown here is derived from an EMBL/GenBank/DDBJ whole genome shotgun (WGS) entry which is preliminary data.</text>
</comment>
<keyword evidence="1" id="KW-0378">Hydrolase</keyword>
<dbReference type="PANTHER" id="PTHR48081:SF8">
    <property type="entry name" value="ALPHA_BETA HYDROLASE FOLD-3 DOMAIN-CONTAINING PROTEIN-RELATED"/>
    <property type="match status" value="1"/>
</dbReference>